<dbReference type="AlphaFoldDB" id="A0A8S9P0K0"/>
<proteinExistence type="predicted"/>
<dbReference type="Proteomes" id="UP000712600">
    <property type="component" value="Unassembled WGS sequence"/>
</dbReference>
<comment type="caution">
    <text evidence="2">The sequence shown here is derived from an EMBL/GenBank/DDBJ whole genome shotgun (WGS) entry which is preliminary data.</text>
</comment>
<organism evidence="2 3">
    <name type="scientific">Brassica cretica</name>
    <name type="common">Mustard</name>
    <dbReference type="NCBI Taxonomy" id="69181"/>
    <lineage>
        <taxon>Eukaryota</taxon>
        <taxon>Viridiplantae</taxon>
        <taxon>Streptophyta</taxon>
        <taxon>Embryophyta</taxon>
        <taxon>Tracheophyta</taxon>
        <taxon>Spermatophyta</taxon>
        <taxon>Magnoliopsida</taxon>
        <taxon>eudicotyledons</taxon>
        <taxon>Gunneridae</taxon>
        <taxon>Pentapetalae</taxon>
        <taxon>rosids</taxon>
        <taxon>malvids</taxon>
        <taxon>Brassicales</taxon>
        <taxon>Brassicaceae</taxon>
        <taxon>Brassiceae</taxon>
        <taxon>Brassica</taxon>
    </lineage>
</organism>
<protein>
    <submittedName>
        <fullName evidence="2">Uncharacterized protein</fullName>
    </submittedName>
</protein>
<feature type="compositionally biased region" description="Polar residues" evidence="1">
    <location>
        <begin position="1"/>
        <end position="11"/>
    </location>
</feature>
<accession>A0A8S9P0K0</accession>
<dbReference type="EMBL" id="QGKX02001521">
    <property type="protein sequence ID" value="KAF3507062.1"/>
    <property type="molecule type" value="Genomic_DNA"/>
</dbReference>
<name>A0A8S9P0K0_BRACR</name>
<evidence type="ECO:0000256" key="1">
    <source>
        <dbReference type="SAM" id="MobiDB-lite"/>
    </source>
</evidence>
<sequence>MECNSSDLNVSRQKRQRTEDDKTRSAMLDFSVLDCPICMEPLSIPTFQMNNSDNCLVPREYSEEELLLEERKRLLYVNSHRPQESLLEESIVCYIVEKM</sequence>
<feature type="region of interest" description="Disordered" evidence="1">
    <location>
        <begin position="1"/>
        <end position="22"/>
    </location>
</feature>
<evidence type="ECO:0000313" key="2">
    <source>
        <dbReference type="EMBL" id="KAF3507062.1"/>
    </source>
</evidence>
<evidence type="ECO:0000313" key="3">
    <source>
        <dbReference type="Proteomes" id="UP000712600"/>
    </source>
</evidence>
<gene>
    <name evidence="2" type="ORF">F2Q69_00002341</name>
</gene>
<reference evidence="2" key="1">
    <citation type="submission" date="2019-12" db="EMBL/GenBank/DDBJ databases">
        <title>Genome sequencing and annotation of Brassica cretica.</title>
        <authorList>
            <person name="Studholme D.J."/>
            <person name="Sarris P."/>
        </authorList>
    </citation>
    <scope>NUCLEOTIDE SEQUENCE</scope>
    <source>
        <strain evidence="2">PFS-109/04</strain>
        <tissue evidence="2">Leaf</tissue>
    </source>
</reference>